<evidence type="ECO:0000313" key="3">
    <source>
        <dbReference type="Proteomes" id="UP000033804"/>
    </source>
</evidence>
<reference evidence="3" key="2">
    <citation type="submission" date="2015-03" db="EMBL/GenBank/DDBJ databases">
        <title>The genome and structure of Sinorhizobium meliloti phage phiM9.</title>
        <authorList>
            <person name="Johnson M.C."/>
            <person name="Tatum K.B."/>
            <person name="Lynn J.S."/>
            <person name="Brewer T.E."/>
            <person name="Washburn B.K."/>
            <person name="Stroupe M.E."/>
            <person name="Jones K.M."/>
        </authorList>
    </citation>
    <scope>NUCLEOTIDE SEQUENCE [LARGE SCALE GENOMIC DNA]</scope>
</reference>
<proteinExistence type="predicted"/>
<organism evidence="2 3">
    <name type="scientific">Sinorhizobium phage phiM9</name>
    <dbReference type="NCBI Taxonomy" id="1636182"/>
    <lineage>
        <taxon>Viruses</taxon>
        <taxon>Duplodnaviria</taxon>
        <taxon>Heunggongvirae</taxon>
        <taxon>Uroviricota</taxon>
        <taxon>Caudoviricetes</taxon>
        <taxon>Pootjesviridae</taxon>
        <taxon>Emnonavirus</taxon>
        <taxon>Emnonavirus phiM9</taxon>
    </lineage>
</organism>
<dbReference type="EMBL" id="KP881232">
    <property type="protein sequence ID" value="AKE44778.1"/>
    <property type="molecule type" value="Genomic_DNA"/>
</dbReference>
<keyword evidence="3" id="KW-1185">Reference proteome</keyword>
<dbReference type="Pfam" id="PF10686">
    <property type="entry name" value="YAcAr"/>
    <property type="match status" value="1"/>
</dbReference>
<reference evidence="2 3" key="1">
    <citation type="journal article" date="2015" name="J. Virol.">
        <title>Sinorhizobium meliloti Phage ?M9 Defines a New Group of T4 Superfamily Phages with Unusual Genomic Features but a Common T=16 Capsid.</title>
        <authorList>
            <person name="Johnson M.C."/>
            <person name="Tatum K.B."/>
            <person name="Lynn J.S."/>
            <person name="Brewer T.E."/>
            <person name="Lu S."/>
            <person name="Washburn B.K."/>
            <person name="Stroupe M.E."/>
            <person name="Jones K.M."/>
        </authorList>
    </citation>
    <scope>NUCLEOTIDE SEQUENCE [LARGE SCALE GENOMIC DNA]</scope>
</reference>
<dbReference type="KEGG" id="vg:26517830"/>
<gene>
    <name evidence="2" type="ORF">Sm_phiM9_150</name>
</gene>
<name>A0A0F6R7L5_9CAUD</name>
<accession>A0A0F6R7L5</accession>
<feature type="domain" description="YspA cpYpsA-related SLOG" evidence="1">
    <location>
        <begin position="1"/>
        <end position="67"/>
    </location>
</feature>
<dbReference type="GeneID" id="26517830"/>
<dbReference type="RefSeq" id="YP_009189532.1">
    <property type="nucleotide sequence ID" value="NC_028676.1"/>
</dbReference>
<sequence>MRLAVTGGRDFTDKNFIYEVLDYFHDWHTITSMTAGKARGVDRIAEKWAEESMIYFDHSFAADWDKHGHAAGTIRNQDILDRFKPNAVIAFPGGTGTGDMVTRVWTMKRKGSPIYLLEANPNTFFKL</sequence>
<protein>
    <recommendedName>
        <fullName evidence="1">YspA cpYpsA-related SLOG domain-containing protein</fullName>
    </recommendedName>
</protein>
<evidence type="ECO:0000313" key="2">
    <source>
        <dbReference type="EMBL" id="AKE44778.1"/>
    </source>
</evidence>
<dbReference type="Proteomes" id="UP000033804">
    <property type="component" value="Segment"/>
</dbReference>
<dbReference type="OrthoDB" id="13008at10239"/>
<evidence type="ECO:0000259" key="1">
    <source>
        <dbReference type="Pfam" id="PF10686"/>
    </source>
</evidence>
<dbReference type="InterPro" id="IPR019627">
    <property type="entry name" value="YAcAr"/>
</dbReference>